<feature type="region of interest" description="Disordered" evidence="1">
    <location>
        <begin position="1"/>
        <end position="75"/>
    </location>
</feature>
<dbReference type="AlphaFoldDB" id="A0A6B0RB11"/>
<reference evidence="2" key="1">
    <citation type="submission" date="2019-10" db="EMBL/GenBank/DDBJ databases">
        <title>The sequence and de novo assembly of the wild yak genome.</title>
        <authorList>
            <person name="Liu Y."/>
        </authorList>
    </citation>
    <scope>NUCLEOTIDE SEQUENCE [LARGE SCALE GENOMIC DNA]</scope>
    <source>
        <strain evidence="2">WY2019</strain>
    </source>
</reference>
<organism evidence="2 3">
    <name type="scientific">Bos mutus</name>
    <name type="common">wild yak</name>
    <dbReference type="NCBI Taxonomy" id="72004"/>
    <lineage>
        <taxon>Eukaryota</taxon>
        <taxon>Metazoa</taxon>
        <taxon>Chordata</taxon>
        <taxon>Craniata</taxon>
        <taxon>Vertebrata</taxon>
        <taxon>Euteleostomi</taxon>
        <taxon>Mammalia</taxon>
        <taxon>Eutheria</taxon>
        <taxon>Laurasiatheria</taxon>
        <taxon>Artiodactyla</taxon>
        <taxon>Ruminantia</taxon>
        <taxon>Pecora</taxon>
        <taxon>Bovidae</taxon>
        <taxon>Bovinae</taxon>
        <taxon>Bos</taxon>
    </lineage>
</organism>
<comment type="caution">
    <text evidence="2">The sequence shown here is derived from an EMBL/GenBank/DDBJ whole genome shotgun (WGS) entry which is preliminary data.</text>
</comment>
<protein>
    <submittedName>
        <fullName evidence="2">Uncharacterized protein</fullName>
    </submittedName>
</protein>
<dbReference type="Proteomes" id="UP000322234">
    <property type="component" value="Unassembled WGS sequence"/>
</dbReference>
<feature type="compositionally biased region" description="Basic and acidic residues" evidence="1">
    <location>
        <begin position="66"/>
        <end position="75"/>
    </location>
</feature>
<gene>
    <name evidence="2" type="ORF">E5288_WYG010115</name>
</gene>
<dbReference type="EMBL" id="VBQZ03000029">
    <property type="protein sequence ID" value="MXQ85957.1"/>
    <property type="molecule type" value="Genomic_DNA"/>
</dbReference>
<name>A0A6B0RB11_9CETA</name>
<evidence type="ECO:0000313" key="3">
    <source>
        <dbReference type="Proteomes" id="UP000322234"/>
    </source>
</evidence>
<keyword evidence="3" id="KW-1185">Reference proteome</keyword>
<proteinExistence type="predicted"/>
<evidence type="ECO:0000256" key="1">
    <source>
        <dbReference type="SAM" id="MobiDB-lite"/>
    </source>
</evidence>
<feature type="compositionally biased region" description="Pro residues" evidence="1">
    <location>
        <begin position="20"/>
        <end position="35"/>
    </location>
</feature>
<evidence type="ECO:0000313" key="2">
    <source>
        <dbReference type="EMBL" id="MXQ85957.1"/>
    </source>
</evidence>
<accession>A0A6B0RB11</accession>
<sequence>MAQTQSQAGTAGLIFEQNKPPGPCVPDRPELPPILPAITRKVGEDCRPPTRVGNAYRSPQPSLRGGDTEAPKVPA</sequence>